<accession>A0A194WTP0</accession>
<reference evidence="4 5" key="1">
    <citation type="submission" date="2015-10" db="EMBL/GenBank/DDBJ databases">
        <title>Full genome of DAOMC 229536 Phialocephala scopiformis, a fungal endophyte of spruce producing the potent anti-insectan compound rugulosin.</title>
        <authorList>
            <consortium name="DOE Joint Genome Institute"/>
            <person name="Walker A.K."/>
            <person name="Frasz S.L."/>
            <person name="Seifert K.A."/>
            <person name="Miller J.D."/>
            <person name="Mondo S.J."/>
            <person name="Labutti K."/>
            <person name="Lipzen A."/>
            <person name="Dockter R."/>
            <person name="Kennedy M."/>
            <person name="Grigoriev I.V."/>
            <person name="Spatafora J.W."/>
        </authorList>
    </citation>
    <scope>NUCLEOTIDE SEQUENCE [LARGE SCALE GENOMIC DNA]</scope>
    <source>
        <strain evidence="4 5">CBS 120377</strain>
    </source>
</reference>
<dbReference type="Pfam" id="PF05544">
    <property type="entry name" value="Pro_racemase"/>
    <property type="match status" value="1"/>
</dbReference>
<dbReference type="Gene3D" id="3.10.310.10">
    <property type="entry name" value="Diaminopimelate Epimerase, Chain A, domain 1"/>
    <property type="match status" value="2"/>
</dbReference>
<dbReference type="RefSeq" id="XP_018065678.1">
    <property type="nucleotide sequence ID" value="XM_018209860.1"/>
</dbReference>
<dbReference type="OrthoDB" id="6409228at2759"/>
<dbReference type="SFLD" id="SFLDS00028">
    <property type="entry name" value="Proline_Racemase"/>
    <property type="match status" value="1"/>
</dbReference>
<evidence type="ECO:0000256" key="3">
    <source>
        <dbReference type="ARBA" id="ARBA00013105"/>
    </source>
</evidence>
<comment type="catalytic activity">
    <reaction evidence="1">
        <text>trans-3-hydroxy-L-proline = 1-pyrroline-2-carboxylate + H2O</text>
        <dbReference type="Rhea" id="RHEA:10320"/>
        <dbReference type="ChEBI" id="CHEBI:15377"/>
        <dbReference type="ChEBI" id="CHEBI:39785"/>
        <dbReference type="ChEBI" id="CHEBI:57938"/>
        <dbReference type="EC" id="4.2.1.77"/>
    </reaction>
</comment>
<dbReference type="PANTHER" id="PTHR33442:SF1">
    <property type="entry name" value="TRANS-3-HYDROXY-L-PROLINE DEHYDRATASE"/>
    <property type="match status" value="1"/>
</dbReference>
<organism evidence="4 5">
    <name type="scientific">Mollisia scopiformis</name>
    <name type="common">Conifer needle endophyte fungus</name>
    <name type="synonym">Phialocephala scopiformis</name>
    <dbReference type="NCBI Taxonomy" id="149040"/>
    <lineage>
        <taxon>Eukaryota</taxon>
        <taxon>Fungi</taxon>
        <taxon>Dikarya</taxon>
        <taxon>Ascomycota</taxon>
        <taxon>Pezizomycotina</taxon>
        <taxon>Leotiomycetes</taxon>
        <taxon>Helotiales</taxon>
        <taxon>Mollisiaceae</taxon>
        <taxon>Mollisia</taxon>
    </lineage>
</organism>
<dbReference type="AlphaFoldDB" id="A0A194WTP0"/>
<dbReference type="EMBL" id="KQ947427">
    <property type="protein sequence ID" value="KUJ11323.1"/>
    <property type="molecule type" value="Genomic_DNA"/>
</dbReference>
<keyword evidence="5" id="KW-1185">Reference proteome</keyword>
<dbReference type="EC" id="4.2.1.77" evidence="3"/>
<protein>
    <recommendedName>
        <fullName evidence="3">trans-L-3-hydroxyproline dehydratase</fullName>
        <ecNumber evidence="3">4.2.1.77</ecNumber>
    </recommendedName>
</protein>
<dbReference type="Proteomes" id="UP000070700">
    <property type="component" value="Unassembled WGS sequence"/>
</dbReference>
<dbReference type="KEGG" id="psco:LY89DRAFT_595446"/>
<comment type="similarity">
    <text evidence="2">Belongs to the proline racemase family.</text>
</comment>
<proteinExistence type="inferred from homology"/>
<name>A0A194WTP0_MOLSC</name>
<evidence type="ECO:0000256" key="1">
    <source>
        <dbReference type="ARBA" id="ARBA00001148"/>
    </source>
</evidence>
<evidence type="ECO:0000256" key="2">
    <source>
        <dbReference type="ARBA" id="ARBA00007529"/>
    </source>
</evidence>
<sequence>MDVFSSLPTSNEHIKCVDMHTSGGPVRIPIQGLPNLTGTLLGQKSQASLPENDYIRRRLLLEPRGHDGMYGGILRKDTELTKSGVADIGILYIHSGGYSMMCGHVTLGVSRFLIDTHDPEVFPNREKLRFDTKSLTTELRLHAPCGLLRITVPTMPDGKSSDPNRDVSFLSVPSFAAGLDIEVPIETIRKWTELGTRSSIVVDISFSGAFFAIVSAQELGFANGVKDIRNLEELWPVVNTIRDTISTAPELSAYTYLPTSPEPVLVNGVIIRDSTIGQTREDVSGAEVGIVFVENAIDRSPCGSGTAARVALAYAKGERKIGERWAYHSMLSLTSDGQGPFVGSPEEEIVIPGGKGVGARGVVVRTEGRAYYTGASIFVLEDIDKISRSGFKIMELSKALAGTRRTQHAQEPGT</sequence>
<dbReference type="GO" id="GO:0050346">
    <property type="term" value="F:trans-L-3-hydroxyproline dehydratase activity"/>
    <property type="evidence" value="ECO:0007669"/>
    <property type="project" value="UniProtKB-EC"/>
</dbReference>
<gene>
    <name evidence="4" type="ORF">LY89DRAFT_595446</name>
</gene>
<evidence type="ECO:0000313" key="5">
    <source>
        <dbReference type="Proteomes" id="UP000070700"/>
    </source>
</evidence>
<dbReference type="PANTHER" id="PTHR33442">
    <property type="entry name" value="TRANS-3-HYDROXY-L-PROLINE DEHYDRATASE"/>
    <property type="match status" value="1"/>
</dbReference>
<dbReference type="InParanoid" id="A0A194WTP0"/>
<dbReference type="GeneID" id="28819586"/>
<dbReference type="InterPro" id="IPR008794">
    <property type="entry name" value="Pro_racemase_fam"/>
</dbReference>
<evidence type="ECO:0000313" key="4">
    <source>
        <dbReference type="EMBL" id="KUJ11323.1"/>
    </source>
</evidence>
<dbReference type="STRING" id="149040.A0A194WTP0"/>
<dbReference type="SUPFAM" id="SSF54506">
    <property type="entry name" value="Diaminopimelate epimerase-like"/>
    <property type="match status" value="1"/>
</dbReference>